<evidence type="ECO:0000313" key="2">
    <source>
        <dbReference type="Proteomes" id="UP000716291"/>
    </source>
</evidence>
<evidence type="ECO:0000313" key="1">
    <source>
        <dbReference type="EMBL" id="KAG1296220.1"/>
    </source>
</evidence>
<dbReference type="EMBL" id="JAANQT010005026">
    <property type="protein sequence ID" value="KAG1296220.1"/>
    <property type="molecule type" value="Genomic_DNA"/>
</dbReference>
<proteinExistence type="predicted"/>
<protein>
    <submittedName>
        <fullName evidence="1">Uncharacterized protein</fullName>
    </submittedName>
</protein>
<reference evidence="1" key="1">
    <citation type="journal article" date="2020" name="Microb. Genom.">
        <title>Genetic diversity of clinical and environmental Mucorales isolates obtained from an investigation of mucormycosis cases among solid organ transplant recipients.</title>
        <authorList>
            <person name="Nguyen M.H."/>
            <person name="Kaul D."/>
            <person name="Muto C."/>
            <person name="Cheng S.J."/>
            <person name="Richter R.A."/>
            <person name="Bruno V.M."/>
            <person name="Liu G."/>
            <person name="Beyhan S."/>
            <person name="Sundermann A.J."/>
            <person name="Mounaud S."/>
            <person name="Pasculle A.W."/>
            <person name="Nierman W.C."/>
            <person name="Driscoll E."/>
            <person name="Cumbie R."/>
            <person name="Clancy C.J."/>
            <person name="Dupont C.L."/>
        </authorList>
    </citation>
    <scope>NUCLEOTIDE SEQUENCE</scope>
    <source>
        <strain evidence="1">GL11</strain>
    </source>
</reference>
<dbReference type="Proteomes" id="UP000716291">
    <property type="component" value="Unassembled WGS sequence"/>
</dbReference>
<sequence length="83" mass="10106">MAQLTLKAFVDRFGYLEKQKAITRYRTIISKYIRESEAELLDDMKSWRQTASRDQFWMEKQRELAKLKHSKELSRLRHKCPEN</sequence>
<organism evidence="1 2">
    <name type="scientific">Rhizopus oryzae</name>
    <name type="common">Mucormycosis agent</name>
    <name type="synonym">Rhizopus arrhizus var. delemar</name>
    <dbReference type="NCBI Taxonomy" id="64495"/>
    <lineage>
        <taxon>Eukaryota</taxon>
        <taxon>Fungi</taxon>
        <taxon>Fungi incertae sedis</taxon>
        <taxon>Mucoromycota</taxon>
        <taxon>Mucoromycotina</taxon>
        <taxon>Mucoromycetes</taxon>
        <taxon>Mucorales</taxon>
        <taxon>Mucorineae</taxon>
        <taxon>Rhizopodaceae</taxon>
        <taxon>Rhizopus</taxon>
    </lineage>
</organism>
<accession>A0A9P6WVV4</accession>
<comment type="caution">
    <text evidence="1">The sequence shown here is derived from an EMBL/GenBank/DDBJ whole genome shotgun (WGS) entry which is preliminary data.</text>
</comment>
<dbReference type="AlphaFoldDB" id="A0A9P6WVV4"/>
<gene>
    <name evidence="1" type="ORF">G6F64_013224</name>
</gene>
<keyword evidence="2" id="KW-1185">Reference proteome</keyword>
<dbReference type="OrthoDB" id="2261291at2759"/>
<name>A0A9P6WVV4_RHIOR</name>